<dbReference type="InterPro" id="IPR035940">
    <property type="entry name" value="CAP_sf"/>
</dbReference>
<feature type="domain" description="SCP" evidence="1">
    <location>
        <begin position="107"/>
        <end position="217"/>
    </location>
</feature>
<evidence type="ECO:0000313" key="2">
    <source>
        <dbReference type="EMBL" id="CAL1239034.1"/>
    </source>
</evidence>
<dbReference type="InterPro" id="IPR035986">
    <property type="entry name" value="PKD_dom_sf"/>
</dbReference>
<sequence>MKVLSHSSLVVSLLCVTADGMAEGMALDEPLRFPRTPPTAPRAYLVPKSLAEAPGLAVDTTQREAVRNFYNALFFASEDVPMGWNGALASCTAGTVSTAYREAIRLRINLIRALAGVPATVTFNDAYNAKAQQAALMMSANRALSHAPPPDWSCFTAEGAEAAGKSNLSLGYSGPNAVTFGQLADLGPNNGAVGHRRWLLYPQTQEMGSGDVPGDASHPPANVLWVQDSHLFDPRPATRDGLVAWPPPGYLPYPLAFPRWSLSHPNADFSAATVTVTRDGSNRPVTLEPFAANIGEPTLVWLPDDPLLKDPTPLAQADATFQVSVRNVRVAGQTRQFDYSVTLFDPARESAETVLPSIAGDDRPISGHNNAYTIQGTMPAADGFDWLSGAALPYTTVQDAEHGLGDLEATTTPGYNPVSQDYATAGHGSYHLQDAEASGQSLTLSPWLVPGPSATLSFDSRLGWASPSEAALVQISLDGGNAWRNLYVQKGTDQAGEASFTRRTVSLAAFQDRPVRVRFRFDVPDRSAPFKYYSPGVGVGWYLDNIAFQDVAALQQPAIAAAQGSGFLFVPAAPGTYLLAARGTLHGLPLEWGRVKSVVAQAGGASPPPVADAGLDLSVPAGTTVTLDGRGSHPGVPGSAVPLAFAWTQTAGPPVSLNGAATARPSFLAATPGTYVFSLTVSDGSLNSAADTVTVTVTEPGPLRLIFPAGGETLKVGDRVRVLWQTERLSPNARLRLQFSRNGVRWTSIKVTRNLGHTVWKVAKAQRGETVHLRLCGPARLPKTQRCTETGQPLRIRP</sequence>
<proteinExistence type="predicted"/>
<keyword evidence="3" id="KW-1185">Reference proteome</keyword>
<dbReference type="SUPFAM" id="SSF49299">
    <property type="entry name" value="PKD domain"/>
    <property type="match status" value="1"/>
</dbReference>
<dbReference type="InterPro" id="IPR013783">
    <property type="entry name" value="Ig-like_fold"/>
</dbReference>
<dbReference type="EMBL" id="OZ026884">
    <property type="protein sequence ID" value="CAL1239034.1"/>
    <property type="molecule type" value="Genomic_DNA"/>
</dbReference>
<evidence type="ECO:0000313" key="3">
    <source>
        <dbReference type="Proteomes" id="UP001497493"/>
    </source>
</evidence>
<gene>
    <name evidence="2" type="ORF">MECH1_V1_0258</name>
</gene>
<dbReference type="Gene3D" id="2.60.40.10">
    <property type="entry name" value="Immunoglobulins"/>
    <property type="match status" value="1"/>
</dbReference>
<dbReference type="CDD" id="cd00146">
    <property type="entry name" value="PKD"/>
    <property type="match status" value="1"/>
</dbReference>
<dbReference type="Pfam" id="PF00188">
    <property type="entry name" value="CAP"/>
    <property type="match status" value="1"/>
</dbReference>
<accession>A0ABM9NEM0</accession>
<organism evidence="2 3">
    <name type="scientific">Candidatus Methylocalor cossyra</name>
    <dbReference type="NCBI Taxonomy" id="3108543"/>
    <lineage>
        <taxon>Bacteria</taxon>
        <taxon>Pseudomonadati</taxon>
        <taxon>Pseudomonadota</taxon>
        <taxon>Gammaproteobacteria</taxon>
        <taxon>Methylococcales</taxon>
        <taxon>Methylococcaceae</taxon>
        <taxon>Candidatus Methylocalor</taxon>
    </lineage>
</organism>
<reference evidence="2 3" key="1">
    <citation type="submission" date="2024-04" db="EMBL/GenBank/DDBJ databases">
        <authorList>
            <person name="Cremers G."/>
        </authorList>
    </citation>
    <scope>NUCLEOTIDE SEQUENCE [LARGE SCALE GENOMIC DNA]</scope>
    <source>
        <strain evidence="2">MeCH1-AG</strain>
    </source>
</reference>
<dbReference type="Gene3D" id="3.40.33.10">
    <property type="entry name" value="CAP"/>
    <property type="match status" value="1"/>
</dbReference>
<evidence type="ECO:0000259" key="1">
    <source>
        <dbReference type="Pfam" id="PF00188"/>
    </source>
</evidence>
<dbReference type="InterPro" id="IPR014044">
    <property type="entry name" value="CAP_dom"/>
</dbReference>
<dbReference type="Pfam" id="PF22352">
    <property type="entry name" value="K319L-like_PKD"/>
    <property type="match status" value="1"/>
</dbReference>
<name>A0ABM9NEM0_9GAMM</name>
<dbReference type="Proteomes" id="UP001497493">
    <property type="component" value="Chromosome"/>
</dbReference>
<protein>
    <recommendedName>
        <fullName evidence="1">SCP domain-containing protein</fullName>
    </recommendedName>
</protein>